<dbReference type="EMBL" id="BGPR01103945">
    <property type="protein sequence ID" value="GBM68015.1"/>
    <property type="molecule type" value="Genomic_DNA"/>
</dbReference>
<dbReference type="OrthoDB" id="7695938at2759"/>
<feature type="non-terminal residue" evidence="3">
    <location>
        <position position="1"/>
    </location>
</feature>
<protein>
    <submittedName>
        <fullName evidence="3">Uncharacterized protein</fullName>
    </submittedName>
</protein>
<evidence type="ECO:0000313" key="2">
    <source>
        <dbReference type="EMBL" id="GBM68015.1"/>
    </source>
</evidence>
<organism evidence="3 4">
    <name type="scientific">Araneus ventricosus</name>
    <name type="common">Orbweaver spider</name>
    <name type="synonym">Epeira ventricosa</name>
    <dbReference type="NCBI Taxonomy" id="182803"/>
    <lineage>
        <taxon>Eukaryota</taxon>
        <taxon>Metazoa</taxon>
        <taxon>Ecdysozoa</taxon>
        <taxon>Arthropoda</taxon>
        <taxon>Chelicerata</taxon>
        <taxon>Arachnida</taxon>
        <taxon>Araneae</taxon>
        <taxon>Araneomorphae</taxon>
        <taxon>Entelegynae</taxon>
        <taxon>Araneoidea</taxon>
        <taxon>Araneidae</taxon>
        <taxon>Araneus</taxon>
    </lineage>
</organism>
<dbReference type="AlphaFoldDB" id="A0A4Y2HRI6"/>
<keyword evidence="4" id="KW-1185">Reference proteome</keyword>
<gene>
    <name evidence="3" type="ORF">AVEN_121305_1</name>
    <name evidence="1" type="ORF">AVEN_202220_1</name>
    <name evidence="2" type="ORF">AVEN_69960_1</name>
</gene>
<evidence type="ECO:0000313" key="4">
    <source>
        <dbReference type="Proteomes" id="UP000499080"/>
    </source>
</evidence>
<proteinExistence type="predicted"/>
<evidence type="ECO:0000313" key="3">
    <source>
        <dbReference type="EMBL" id="GBM68034.1"/>
    </source>
</evidence>
<accession>A0A4Y2HRI6</accession>
<name>A0A4Y2HRI6_ARAVE</name>
<sequence>KDLVPARRGRAARKSFICNTSPTLPRCNSPVLQGVPTDSLRNISSNSHSISASVKR</sequence>
<evidence type="ECO:0000313" key="1">
    <source>
        <dbReference type="EMBL" id="GBM67989.1"/>
    </source>
</evidence>
<dbReference type="EMBL" id="BGPR01103935">
    <property type="protein sequence ID" value="GBM67989.1"/>
    <property type="molecule type" value="Genomic_DNA"/>
</dbReference>
<reference evidence="3 4" key="1">
    <citation type="journal article" date="2019" name="Sci. Rep.">
        <title>Orb-weaving spider Araneus ventricosus genome elucidates the spidroin gene catalogue.</title>
        <authorList>
            <person name="Kono N."/>
            <person name="Nakamura H."/>
            <person name="Ohtoshi R."/>
            <person name="Moran D.A.P."/>
            <person name="Shinohara A."/>
            <person name="Yoshida Y."/>
            <person name="Fujiwara M."/>
            <person name="Mori M."/>
            <person name="Tomita M."/>
            <person name="Arakawa K."/>
        </authorList>
    </citation>
    <scope>NUCLEOTIDE SEQUENCE [LARGE SCALE GENOMIC DNA]</scope>
</reference>
<dbReference type="Proteomes" id="UP000499080">
    <property type="component" value="Unassembled WGS sequence"/>
</dbReference>
<dbReference type="EMBL" id="BGPR01103949">
    <property type="protein sequence ID" value="GBM68034.1"/>
    <property type="molecule type" value="Genomic_DNA"/>
</dbReference>
<comment type="caution">
    <text evidence="3">The sequence shown here is derived from an EMBL/GenBank/DDBJ whole genome shotgun (WGS) entry which is preliminary data.</text>
</comment>
<feature type="non-terminal residue" evidence="3">
    <location>
        <position position="56"/>
    </location>
</feature>